<dbReference type="Pfam" id="PF04205">
    <property type="entry name" value="FMN_bind"/>
    <property type="match status" value="1"/>
</dbReference>
<evidence type="ECO:0000313" key="3">
    <source>
        <dbReference type="Proteomes" id="UP001301012"/>
    </source>
</evidence>
<name>A0ABT7E603_9FIRM</name>
<comment type="caution">
    <text evidence="2">The sequence shown here is derived from an EMBL/GenBank/DDBJ whole genome shotgun (WGS) entry which is preliminary data.</text>
</comment>
<proteinExistence type="predicted"/>
<dbReference type="InterPro" id="IPR007329">
    <property type="entry name" value="FMN-bd"/>
</dbReference>
<evidence type="ECO:0000259" key="1">
    <source>
        <dbReference type="SMART" id="SM00900"/>
    </source>
</evidence>
<sequence length="124" mass="13816">MKSKKIKIFILLVFSVGIGFFIVATKGLKEVASTPINNVEIKLIKDGDYIGNYSKERWLSEVKVTVKDKEIKDIKLLSSPLTPDISDDLFKEIIKEQNIKIDVISGATATSKAYLKSVENALIN</sequence>
<feature type="domain" description="FMN-binding" evidence="1">
    <location>
        <begin position="57"/>
        <end position="124"/>
    </location>
</feature>
<accession>A0ABT7E603</accession>
<evidence type="ECO:0000313" key="2">
    <source>
        <dbReference type="EMBL" id="MDK2562354.1"/>
    </source>
</evidence>
<organism evidence="2 3">
    <name type="scientific">Romboutsia sedimentorum</name>
    <dbReference type="NCBI Taxonomy" id="1368474"/>
    <lineage>
        <taxon>Bacteria</taxon>
        <taxon>Bacillati</taxon>
        <taxon>Bacillota</taxon>
        <taxon>Clostridia</taxon>
        <taxon>Peptostreptococcales</taxon>
        <taxon>Peptostreptococcaceae</taxon>
        <taxon>Romboutsia</taxon>
    </lineage>
</organism>
<reference evidence="2 3" key="1">
    <citation type="submission" date="2023-05" db="EMBL/GenBank/DDBJ databases">
        <title>Rombocin, a short stable natural nisin variant, displays selective antimicrobial activity against Listeria monocytogenes and employs dual mode of action to kill target bacterial strains.</title>
        <authorList>
            <person name="Wambui J."/>
            <person name="Stephan R."/>
            <person name="Kuipers O.P."/>
        </authorList>
    </citation>
    <scope>NUCLEOTIDE SEQUENCE [LARGE SCALE GENOMIC DNA]</scope>
    <source>
        <strain evidence="2 3">RC002</strain>
    </source>
</reference>
<gene>
    <name evidence="2" type="ORF">QOZ84_02245</name>
</gene>
<dbReference type="EMBL" id="JASKYM010000001">
    <property type="protein sequence ID" value="MDK2562354.1"/>
    <property type="molecule type" value="Genomic_DNA"/>
</dbReference>
<protein>
    <submittedName>
        <fullName evidence="2">FMN-binding protein</fullName>
    </submittedName>
</protein>
<dbReference type="Gene3D" id="3.90.1010.20">
    <property type="match status" value="1"/>
</dbReference>
<keyword evidence="3" id="KW-1185">Reference proteome</keyword>
<dbReference type="Proteomes" id="UP001301012">
    <property type="component" value="Unassembled WGS sequence"/>
</dbReference>
<dbReference type="SMART" id="SM00900">
    <property type="entry name" value="FMN_bind"/>
    <property type="match status" value="1"/>
</dbReference>
<dbReference type="RefSeq" id="WP_284131334.1">
    <property type="nucleotide sequence ID" value="NZ_JASKYM010000001.1"/>
</dbReference>